<organism evidence="1 2">
    <name type="scientific">Bacteroides nordii</name>
    <dbReference type="NCBI Taxonomy" id="291645"/>
    <lineage>
        <taxon>Bacteria</taxon>
        <taxon>Pseudomonadati</taxon>
        <taxon>Bacteroidota</taxon>
        <taxon>Bacteroidia</taxon>
        <taxon>Bacteroidales</taxon>
        <taxon>Bacteroidaceae</taxon>
        <taxon>Bacteroides</taxon>
    </lineage>
</organism>
<dbReference type="AlphaFoldDB" id="A0A413VL15"/>
<accession>A0A413VL15</accession>
<proteinExistence type="predicted"/>
<evidence type="ECO:0000313" key="2">
    <source>
        <dbReference type="Proteomes" id="UP000284379"/>
    </source>
</evidence>
<gene>
    <name evidence="1" type="ORF">DW888_13570</name>
</gene>
<dbReference type="RefSeq" id="WP_122201758.1">
    <property type="nucleotide sequence ID" value="NZ_CABJFV010000010.1"/>
</dbReference>
<name>A0A413VL15_9BACE</name>
<protein>
    <submittedName>
        <fullName evidence="1">Uncharacterized protein</fullName>
    </submittedName>
</protein>
<dbReference type="Proteomes" id="UP000284379">
    <property type="component" value="Unassembled WGS sequence"/>
</dbReference>
<dbReference type="EMBL" id="QSGO01000010">
    <property type="protein sequence ID" value="RHB34222.1"/>
    <property type="molecule type" value="Genomic_DNA"/>
</dbReference>
<reference evidence="1 2" key="1">
    <citation type="submission" date="2018-08" db="EMBL/GenBank/DDBJ databases">
        <title>A genome reference for cultivated species of the human gut microbiota.</title>
        <authorList>
            <person name="Zou Y."/>
            <person name="Xue W."/>
            <person name="Luo G."/>
        </authorList>
    </citation>
    <scope>NUCLEOTIDE SEQUENCE [LARGE SCALE GENOMIC DNA]</scope>
    <source>
        <strain evidence="1 2">AM40-30BH</strain>
    </source>
</reference>
<evidence type="ECO:0000313" key="1">
    <source>
        <dbReference type="EMBL" id="RHB34222.1"/>
    </source>
</evidence>
<comment type="caution">
    <text evidence="1">The sequence shown here is derived from an EMBL/GenBank/DDBJ whole genome shotgun (WGS) entry which is preliminary data.</text>
</comment>
<sequence length="182" mass="20396">MITPNIRYYARMEDCTGNGKTPKYRITAQAGYFPPMETIIGRDGKVSMYLQVSKDSGSKKDNAPAMKLQAKDSLNFTGLKEYFIDGKLSGFAYGYPLAAKTYSSKQKPNPFYEYKDDGYLFIVHQDQNANTAPEQIRPTVIELIVLDGAKVLISSYCKQLMMGGFDEAIKSLREQAKQVDAL</sequence>